<dbReference type="RefSeq" id="XP_070911661.1">
    <property type="nucleotide sequence ID" value="XM_071055560.1"/>
</dbReference>
<dbReference type="SUPFAM" id="SSF57701">
    <property type="entry name" value="Zn2/Cys6 DNA-binding domain"/>
    <property type="match status" value="1"/>
</dbReference>
<dbReference type="SMART" id="SM00066">
    <property type="entry name" value="GAL4"/>
    <property type="match status" value="1"/>
</dbReference>
<evidence type="ECO:0000256" key="2">
    <source>
        <dbReference type="SAM" id="MobiDB-lite"/>
    </source>
</evidence>
<keyword evidence="1" id="KW-0539">Nucleus</keyword>
<dbReference type="EMBL" id="BAAFSV010000001">
    <property type="protein sequence ID" value="GAB1309928.1"/>
    <property type="molecule type" value="Genomic_DNA"/>
</dbReference>
<reference evidence="4 5" key="1">
    <citation type="submission" date="2024-09" db="EMBL/GenBank/DDBJ databases">
        <title>Itraconazole resistance in Madurella fahalii resulting from another homologue of gene encoding cytochrome P450 14-alpha sterol demethylase (CYP51).</title>
        <authorList>
            <person name="Yoshioka I."/>
            <person name="Fahal A.H."/>
            <person name="Kaneko S."/>
            <person name="Yaguchi T."/>
        </authorList>
    </citation>
    <scope>NUCLEOTIDE SEQUENCE [LARGE SCALE GENOMIC DNA]</scope>
    <source>
        <strain evidence="4 5">IFM 68171</strain>
    </source>
</reference>
<dbReference type="PROSITE" id="PS00463">
    <property type="entry name" value="ZN2_CY6_FUNGAL_1"/>
    <property type="match status" value="1"/>
</dbReference>
<evidence type="ECO:0000313" key="5">
    <source>
        <dbReference type="Proteomes" id="UP001628179"/>
    </source>
</evidence>
<accession>A0ABQ0FWP6</accession>
<dbReference type="InterPro" id="IPR050797">
    <property type="entry name" value="Carb_Metab_Trans_Reg"/>
</dbReference>
<evidence type="ECO:0000259" key="3">
    <source>
        <dbReference type="PROSITE" id="PS50048"/>
    </source>
</evidence>
<dbReference type="PANTHER" id="PTHR31668">
    <property type="entry name" value="GLUCOSE TRANSPORT TRANSCRIPTION REGULATOR RGT1-RELATED-RELATED"/>
    <property type="match status" value="1"/>
</dbReference>
<feature type="domain" description="Zn(2)-C6 fungal-type" evidence="3">
    <location>
        <begin position="32"/>
        <end position="62"/>
    </location>
</feature>
<dbReference type="Pfam" id="PF00172">
    <property type="entry name" value="Zn_clus"/>
    <property type="match status" value="1"/>
</dbReference>
<feature type="compositionally biased region" description="Polar residues" evidence="2">
    <location>
        <begin position="226"/>
        <end position="272"/>
    </location>
</feature>
<feature type="region of interest" description="Disordered" evidence="2">
    <location>
        <begin position="209"/>
        <end position="272"/>
    </location>
</feature>
<dbReference type="Proteomes" id="UP001628179">
    <property type="component" value="Unassembled WGS sequence"/>
</dbReference>
<gene>
    <name evidence="4" type="ORF">MFIFM68171_00138</name>
</gene>
<organism evidence="4 5">
    <name type="scientific">Madurella fahalii</name>
    <dbReference type="NCBI Taxonomy" id="1157608"/>
    <lineage>
        <taxon>Eukaryota</taxon>
        <taxon>Fungi</taxon>
        <taxon>Dikarya</taxon>
        <taxon>Ascomycota</taxon>
        <taxon>Pezizomycotina</taxon>
        <taxon>Sordariomycetes</taxon>
        <taxon>Sordariomycetidae</taxon>
        <taxon>Sordariales</taxon>
        <taxon>Sordariales incertae sedis</taxon>
        <taxon>Madurella</taxon>
    </lineage>
</organism>
<comment type="caution">
    <text evidence="4">The sequence shown here is derived from an EMBL/GenBank/DDBJ whole genome shotgun (WGS) entry which is preliminary data.</text>
</comment>
<protein>
    <submittedName>
        <fullName evidence="4">Zn(2)-C6 fungal-type domain-containing protein</fullName>
    </submittedName>
</protein>
<dbReference type="InterPro" id="IPR036864">
    <property type="entry name" value="Zn2-C6_fun-type_DNA-bd_sf"/>
</dbReference>
<dbReference type="GeneID" id="98170883"/>
<dbReference type="InterPro" id="IPR001138">
    <property type="entry name" value="Zn2Cys6_DnaBD"/>
</dbReference>
<keyword evidence="5" id="KW-1185">Reference proteome</keyword>
<evidence type="ECO:0000313" key="4">
    <source>
        <dbReference type="EMBL" id="GAB1309928.1"/>
    </source>
</evidence>
<sequence length="444" mass="49467">MIPPDLWATTVAARPLIRRSVPPTSIRKKRMACDNCHFSKVRCTGEMSGCQRCERGHKTCHYSESNMGRVPAGGVRKRRKSSLHKALVMFEAAAHPQLRQHHDWDSASPFESVDSGEFQQHAPPSIALRDRRCSDLAVDSSMSIWDEPSGPSQQQQQQELKSLLDNTGNDLDSLAFDPVISTFDEIDFEDIDEEPFKVVECPPDLAFPSLSVAQSSPPASPKHIQLRQQQQSHPETQTAELFNTPSSLASQGHGDSSYGLSQTAGTPSSSTDSVQYWTTQLEELSRTLQKFPVPLDGMLRHSSQLLPRIREALQSPHSAEGSSSITRLMLILVCLTQVVALFEQCVPSVLAGRSGAGSTDLSLRLGEFQVDRKVQQALQLHVMSKEVSSLLQVSRLIRQTLLRSEWRDVPKRTHDLLLEDLRARAVTLIYQMKQRRAGSRMVVS</sequence>
<evidence type="ECO:0000256" key="1">
    <source>
        <dbReference type="ARBA" id="ARBA00023242"/>
    </source>
</evidence>
<dbReference type="CDD" id="cd00067">
    <property type="entry name" value="GAL4"/>
    <property type="match status" value="1"/>
</dbReference>
<dbReference type="Gene3D" id="4.10.240.10">
    <property type="entry name" value="Zn(2)-C6 fungal-type DNA-binding domain"/>
    <property type="match status" value="1"/>
</dbReference>
<name>A0ABQ0FWP6_9PEZI</name>
<dbReference type="PROSITE" id="PS50048">
    <property type="entry name" value="ZN2_CY6_FUNGAL_2"/>
    <property type="match status" value="1"/>
</dbReference>
<proteinExistence type="predicted"/>
<feature type="region of interest" description="Disordered" evidence="2">
    <location>
        <begin position="98"/>
        <end position="125"/>
    </location>
</feature>